<evidence type="ECO:0000256" key="2">
    <source>
        <dbReference type="ARBA" id="ARBA00023015"/>
    </source>
</evidence>
<dbReference type="PROSITE" id="PS50110">
    <property type="entry name" value="RESPONSE_REGULATORY"/>
    <property type="match status" value="1"/>
</dbReference>
<comment type="caution">
    <text evidence="8">The sequence shown here is derived from an EMBL/GenBank/DDBJ whole genome shotgun (WGS) entry which is preliminary data.</text>
</comment>
<dbReference type="PANTHER" id="PTHR43214">
    <property type="entry name" value="TWO-COMPONENT RESPONSE REGULATOR"/>
    <property type="match status" value="1"/>
</dbReference>
<keyword evidence="1 5" id="KW-0597">Phosphoprotein</keyword>
<dbReference type="GO" id="GO:0000160">
    <property type="term" value="P:phosphorelay signal transduction system"/>
    <property type="evidence" value="ECO:0007669"/>
    <property type="project" value="InterPro"/>
</dbReference>
<dbReference type="InterPro" id="IPR000792">
    <property type="entry name" value="Tscrpt_reg_LuxR_C"/>
</dbReference>
<dbReference type="GO" id="GO:0006355">
    <property type="term" value="P:regulation of DNA-templated transcription"/>
    <property type="evidence" value="ECO:0007669"/>
    <property type="project" value="InterPro"/>
</dbReference>
<dbReference type="RefSeq" id="WP_075376129.1">
    <property type="nucleotide sequence ID" value="NZ_MSKJ01000005.1"/>
</dbReference>
<dbReference type="SMART" id="SM00421">
    <property type="entry name" value="HTH_LUXR"/>
    <property type="match status" value="1"/>
</dbReference>
<dbReference type="EMBL" id="MSKJ01000005">
    <property type="protein sequence ID" value="OLO45857.1"/>
    <property type="molecule type" value="Genomic_DNA"/>
</dbReference>
<sequence length="244" mass="26754">MTHTLSTPIRVAVVDDQEIVRAGLRMVLGAHPDVRVVGEATNGAEVPALVAQTHPDVILMDLRMPEVDGIEATRRLRAHTRTPDDNSPGVLILTTFDLDEHVFEALRAGANAFLAKDSETHDLIEAIKHVYQGDAVVQPRITRQLVEHFISREPSAHPSDDDVNRLESLTPREQEVLGLVASGLSNSEIATALTLSEVTIKTHVGRLLTKLSLRDRTQAVVFAYETGFVRPGNRNHLSTTSDDT</sequence>
<organism evidence="8 9">
    <name type="scientific">Actinomyces oris</name>
    <dbReference type="NCBI Taxonomy" id="544580"/>
    <lineage>
        <taxon>Bacteria</taxon>
        <taxon>Bacillati</taxon>
        <taxon>Actinomycetota</taxon>
        <taxon>Actinomycetes</taxon>
        <taxon>Actinomycetales</taxon>
        <taxon>Actinomycetaceae</taxon>
        <taxon>Actinomyces</taxon>
    </lineage>
</organism>
<feature type="domain" description="Response regulatory" evidence="7">
    <location>
        <begin position="10"/>
        <end position="131"/>
    </location>
</feature>
<dbReference type="PROSITE" id="PS50043">
    <property type="entry name" value="HTH_LUXR_2"/>
    <property type="match status" value="1"/>
</dbReference>
<dbReference type="OrthoDB" id="9808843at2"/>
<dbReference type="SMART" id="SM00448">
    <property type="entry name" value="REC"/>
    <property type="match status" value="1"/>
</dbReference>
<evidence type="ECO:0000256" key="4">
    <source>
        <dbReference type="ARBA" id="ARBA00023163"/>
    </source>
</evidence>
<dbReference type="GO" id="GO:0003677">
    <property type="term" value="F:DNA binding"/>
    <property type="evidence" value="ECO:0007669"/>
    <property type="project" value="UniProtKB-KW"/>
</dbReference>
<dbReference type="InterPro" id="IPR011006">
    <property type="entry name" value="CheY-like_superfamily"/>
</dbReference>
<dbReference type="Gene3D" id="3.40.50.2300">
    <property type="match status" value="1"/>
</dbReference>
<feature type="domain" description="HTH luxR-type" evidence="6">
    <location>
        <begin position="162"/>
        <end position="227"/>
    </location>
</feature>
<evidence type="ECO:0000259" key="7">
    <source>
        <dbReference type="PROSITE" id="PS50110"/>
    </source>
</evidence>
<reference evidence="8 9" key="1">
    <citation type="submission" date="2016-12" db="EMBL/GenBank/DDBJ databases">
        <title>Genomic Comparison of strains in the 'Actinomyces naeslundii' Group.</title>
        <authorList>
            <person name="Mughal S.R."/>
            <person name="Do T."/>
            <person name="Gilbert S.C."/>
            <person name="Witherden E.A."/>
            <person name="Didelot X."/>
            <person name="Beighton D."/>
        </authorList>
    </citation>
    <scope>NUCLEOTIDE SEQUENCE [LARGE SCALE GENOMIC DNA]</scope>
    <source>
        <strain evidence="8 9">CCUG 33920</strain>
    </source>
</reference>
<dbReference type="CDD" id="cd06170">
    <property type="entry name" value="LuxR_C_like"/>
    <property type="match status" value="1"/>
</dbReference>
<evidence type="ECO:0000256" key="3">
    <source>
        <dbReference type="ARBA" id="ARBA00023125"/>
    </source>
</evidence>
<name>A0A1Q8VCP5_9ACTO</name>
<dbReference type="PANTHER" id="PTHR43214:SF24">
    <property type="entry name" value="TRANSCRIPTIONAL REGULATORY PROTEIN NARL-RELATED"/>
    <property type="match status" value="1"/>
</dbReference>
<keyword evidence="4" id="KW-0804">Transcription</keyword>
<feature type="modified residue" description="4-aspartylphosphate" evidence="5">
    <location>
        <position position="61"/>
    </location>
</feature>
<evidence type="ECO:0000313" key="8">
    <source>
        <dbReference type="EMBL" id="OLO45857.1"/>
    </source>
</evidence>
<dbReference type="InterPro" id="IPR001789">
    <property type="entry name" value="Sig_transdc_resp-reg_receiver"/>
</dbReference>
<proteinExistence type="predicted"/>
<dbReference type="PROSITE" id="PS00622">
    <property type="entry name" value="HTH_LUXR_1"/>
    <property type="match status" value="1"/>
</dbReference>
<dbReference type="Pfam" id="PF00196">
    <property type="entry name" value="GerE"/>
    <property type="match status" value="1"/>
</dbReference>
<keyword evidence="2" id="KW-0805">Transcription regulation</keyword>
<dbReference type="CDD" id="cd17535">
    <property type="entry name" value="REC_NarL-like"/>
    <property type="match status" value="1"/>
</dbReference>
<keyword evidence="3 8" id="KW-0238">DNA-binding</keyword>
<evidence type="ECO:0000256" key="1">
    <source>
        <dbReference type="ARBA" id="ARBA00022553"/>
    </source>
</evidence>
<dbReference type="SUPFAM" id="SSF52172">
    <property type="entry name" value="CheY-like"/>
    <property type="match status" value="1"/>
</dbReference>
<protein>
    <submittedName>
        <fullName evidence="8">DNA-binding response regulator</fullName>
    </submittedName>
</protein>
<evidence type="ECO:0000313" key="9">
    <source>
        <dbReference type="Proteomes" id="UP000186857"/>
    </source>
</evidence>
<dbReference type="InterPro" id="IPR039420">
    <property type="entry name" value="WalR-like"/>
</dbReference>
<dbReference type="Pfam" id="PF00072">
    <property type="entry name" value="Response_reg"/>
    <property type="match status" value="1"/>
</dbReference>
<gene>
    <name evidence="8" type="ORF">BKH29_02565</name>
</gene>
<evidence type="ECO:0000259" key="6">
    <source>
        <dbReference type="PROSITE" id="PS50043"/>
    </source>
</evidence>
<dbReference type="SUPFAM" id="SSF46894">
    <property type="entry name" value="C-terminal effector domain of the bipartite response regulators"/>
    <property type="match status" value="1"/>
</dbReference>
<dbReference type="InterPro" id="IPR016032">
    <property type="entry name" value="Sig_transdc_resp-reg_C-effctor"/>
</dbReference>
<dbReference type="PRINTS" id="PR00038">
    <property type="entry name" value="HTHLUXR"/>
</dbReference>
<dbReference type="Proteomes" id="UP000186857">
    <property type="component" value="Unassembled WGS sequence"/>
</dbReference>
<dbReference type="InterPro" id="IPR058245">
    <property type="entry name" value="NreC/VraR/RcsB-like_REC"/>
</dbReference>
<dbReference type="AlphaFoldDB" id="A0A1Q8VCP5"/>
<evidence type="ECO:0000256" key="5">
    <source>
        <dbReference type="PROSITE-ProRule" id="PRU00169"/>
    </source>
</evidence>
<accession>A0A1Q8VCP5</accession>